<evidence type="ECO:0000256" key="1">
    <source>
        <dbReference type="ARBA" id="ARBA00006787"/>
    </source>
</evidence>
<dbReference type="Proteomes" id="UP001550628">
    <property type="component" value="Unassembled WGS sequence"/>
</dbReference>
<dbReference type="EC" id="1.13.11.-" evidence="5"/>
<dbReference type="PANTHER" id="PTHR10543:SF89">
    <property type="entry name" value="CAROTENOID 9,10(9',10')-CLEAVAGE DIOXYGENASE 1"/>
    <property type="match status" value="1"/>
</dbReference>
<comment type="similarity">
    <text evidence="1 5">Belongs to the carotenoid oxygenase family.</text>
</comment>
<reference evidence="6 7" key="1">
    <citation type="submission" date="2024-06" db="EMBL/GenBank/DDBJ databases">
        <title>The Natural Products Discovery Center: Release of the First 8490 Sequenced Strains for Exploring Actinobacteria Biosynthetic Diversity.</title>
        <authorList>
            <person name="Kalkreuter E."/>
            <person name="Kautsar S.A."/>
            <person name="Yang D."/>
            <person name="Bader C.D."/>
            <person name="Teijaro C.N."/>
            <person name="Fluegel L."/>
            <person name="Davis C.M."/>
            <person name="Simpson J.R."/>
            <person name="Lauterbach L."/>
            <person name="Steele A.D."/>
            <person name="Gui C."/>
            <person name="Meng S."/>
            <person name="Li G."/>
            <person name="Viehrig K."/>
            <person name="Ye F."/>
            <person name="Su P."/>
            <person name="Kiefer A.F."/>
            <person name="Nichols A."/>
            <person name="Cepeda A.J."/>
            <person name="Yan W."/>
            <person name="Fan B."/>
            <person name="Jiang Y."/>
            <person name="Adhikari A."/>
            <person name="Zheng C.-J."/>
            <person name="Schuster L."/>
            <person name="Cowan T.M."/>
            <person name="Smanski M.J."/>
            <person name="Chevrette M.G."/>
            <person name="De Carvalho L.P.S."/>
            <person name="Shen B."/>
        </authorList>
    </citation>
    <scope>NUCLEOTIDE SEQUENCE [LARGE SCALE GENOMIC DNA]</scope>
    <source>
        <strain evidence="6 7">NPDC019708</strain>
    </source>
</reference>
<keyword evidence="7" id="KW-1185">Reference proteome</keyword>
<keyword evidence="3 5" id="KW-0560">Oxidoreductase</keyword>
<dbReference type="InterPro" id="IPR004294">
    <property type="entry name" value="Carotenoid_Oase"/>
</dbReference>
<evidence type="ECO:0000313" key="7">
    <source>
        <dbReference type="Proteomes" id="UP001550628"/>
    </source>
</evidence>
<accession>A0ABV2WQF3</accession>
<evidence type="ECO:0000256" key="3">
    <source>
        <dbReference type="ARBA" id="ARBA00023002"/>
    </source>
</evidence>
<evidence type="ECO:0000256" key="5">
    <source>
        <dbReference type="RuleBase" id="RU364048"/>
    </source>
</evidence>
<evidence type="ECO:0000313" key="6">
    <source>
        <dbReference type="EMBL" id="MEU1953106.1"/>
    </source>
</evidence>
<sequence>MRYLEGHFAPVEVEVTAYDLPVTGRIPAELGGRYVRNGPNPMGVEDPGTHVWGMGPGMVHGVRLRDGRAEWYRNRFVRVPGFAPMVHVIGHAGQAFAMAEGGLPPALLDDELNTVGFCELGATAEGFTAGAHSKHDPHTGELHSLSYLPGREFVQYIVTDTAGAVVRAMPIAMTRTPFLHDFALTGDHVVLWDTPLGFDGFECRWLPGHPTRVGVMPRTGGEVRWHEIDPAHVSHTLNAYDDGDSVVVDLVTAQGPFDPADPGAIRPVLDRWTITTGTVQQQRIDDRPQDFPRINDAYAARPHRYGYSAATALYGIPFAPEGAASDEAFTNALVKHDFQRGIAEVHAFGAAEAVGEAVFVAIGPGEDEGYLLTYVHDPRRNAADLVVLAAQDFTGEPVARIHLPARVPLGLHGNWLPDHRPMPA</sequence>
<evidence type="ECO:0000256" key="2">
    <source>
        <dbReference type="ARBA" id="ARBA00022723"/>
    </source>
</evidence>
<comment type="cofactor">
    <cofactor evidence="5">
        <name>Fe(2+)</name>
        <dbReference type="ChEBI" id="CHEBI:29033"/>
    </cofactor>
    <text evidence="5">Binds 1 Fe(2+) ion per subunit.</text>
</comment>
<dbReference type="PANTHER" id="PTHR10543">
    <property type="entry name" value="BETA-CAROTENE DIOXYGENASE"/>
    <property type="match status" value="1"/>
</dbReference>
<keyword evidence="4 5" id="KW-0408">Iron</keyword>
<keyword evidence="2 5" id="KW-0479">Metal-binding</keyword>
<comment type="caution">
    <text evidence="6">The sequence shown here is derived from an EMBL/GenBank/DDBJ whole genome shotgun (WGS) entry which is preliminary data.</text>
</comment>
<evidence type="ECO:0000256" key="4">
    <source>
        <dbReference type="ARBA" id="ARBA00023004"/>
    </source>
</evidence>
<gene>
    <name evidence="6" type="ORF">ABZ510_14675</name>
</gene>
<dbReference type="EMBL" id="JBEYBF010000008">
    <property type="protein sequence ID" value="MEU1953106.1"/>
    <property type="molecule type" value="Genomic_DNA"/>
</dbReference>
<organism evidence="6 7">
    <name type="scientific">Nocardia rhamnosiphila</name>
    <dbReference type="NCBI Taxonomy" id="426716"/>
    <lineage>
        <taxon>Bacteria</taxon>
        <taxon>Bacillati</taxon>
        <taxon>Actinomycetota</taxon>
        <taxon>Actinomycetes</taxon>
        <taxon>Mycobacteriales</taxon>
        <taxon>Nocardiaceae</taxon>
        <taxon>Nocardia</taxon>
    </lineage>
</organism>
<name>A0ABV2WQF3_9NOCA</name>
<dbReference type="Pfam" id="PF03055">
    <property type="entry name" value="RPE65"/>
    <property type="match status" value="2"/>
</dbReference>
<keyword evidence="5" id="KW-0223">Dioxygenase</keyword>
<protein>
    <recommendedName>
        <fullName evidence="5">Dioxygenase</fullName>
        <ecNumber evidence="5">1.13.11.-</ecNumber>
    </recommendedName>
</protein>
<proteinExistence type="inferred from homology"/>